<reference evidence="1 2" key="1">
    <citation type="submission" date="2024-01" db="EMBL/GenBank/DDBJ databases">
        <title>Genome assemblies of Stephania.</title>
        <authorList>
            <person name="Yang L."/>
        </authorList>
    </citation>
    <scope>NUCLEOTIDE SEQUENCE [LARGE SCALE GENOMIC DNA]</scope>
    <source>
        <strain evidence="1">YNDBR</strain>
        <tissue evidence="1">Leaf</tissue>
    </source>
</reference>
<sequence>MVYVEIVKSNALMRRSQLNLEGISFSSMSHPYVMIDLLRVESNVYLADFTKSFTVDSLKDRFAASDQKIYFKWIGDYVKKRISVEGIEGMLEILIEEPHGEFQVLVPFGGINDGEDKQRHNSIPSQGRKSLLYRLSCDLERTRK</sequence>
<dbReference type="EMBL" id="JBBNAF010000007">
    <property type="protein sequence ID" value="KAK9128817.1"/>
    <property type="molecule type" value="Genomic_DNA"/>
</dbReference>
<comment type="caution">
    <text evidence="1">The sequence shown here is derived from an EMBL/GenBank/DDBJ whole genome shotgun (WGS) entry which is preliminary data.</text>
</comment>
<gene>
    <name evidence="1" type="ORF">Syun_017614</name>
</gene>
<protein>
    <submittedName>
        <fullName evidence="1">Uncharacterized protein</fullName>
    </submittedName>
</protein>
<dbReference type="Gene3D" id="3.40.462.20">
    <property type="match status" value="1"/>
</dbReference>
<keyword evidence="2" id="KW-1185">Reference proteome</keyword>
<name>A0AAP0J6V9_9MAGN</name>
<accession>A0AAP0J6V9</accession>
<proteinExistence type="predicted"/>
<dbReference type="Gene3D" id="3.30.465.10">
    <property type="match status" value="1"/>
</dbReference>
<dbReference type="AlphaFoldDB" id="A0AAP0J6V9"/>
<evidence type="ECO:0000313" key="2">
    <source>
        <dbReference type="Proteomes" id="UP001420932"/>
    </source>
</evidence>
<organism evidence="1 2">
    <name type="scientific">Stephania yunnanensis</name>
    <dbReference type="NCBI Taxonomy" id="152371"/>
    <lineage>
        <taxon>Eukaryota</taxon>
        <taxon>Viridiplantae</taxon>
        <taxon>Streptophyta</taxon>
        <taxon>Embryophyta</taxon>
        <taxon>Tracheophyta</taxon>
        <taxon>Spermatophyta</taxon>
        <taxon>Magnoliopsida</taxon>
        <taxon>Ranunculales</taxon>
        <taxon>Menispermaceae</taxon>
        <taxon>Menispermoideae</taxon>
        <taxon>Cissampelideae</taxon>
        <taxon>Stephania</taxon>
    </lineage>
</organism>
<dbReference type="Proteomes" id="UP001420932">
    <property type="component" value="Unassembled WGS sequence"/>
</dbReference>
<evidence type="ECO:0000313" key="1">
    <source>
        <dbReference type="EMBL" id="KAK9128817.1"/>
    </source>
</evidence>
<dbReference type="InterPro" id="IPR016169">
    <property type="entry name" value="FAD-bd_PCMH_sub2"/>
</dbReference>